<reference evidence="3" key="3">
    <citation type="submission" date="2025-08" db="UniProtKB">
        <authorList>
            <consortium name="RefSeq"/>
        </authorList>
    </citation>
    <scope>IDENTIFICATION</scope>
    <source>
        <strain evidence="3">CBS 342.82</strain>
    </source>
</reference>
<reference evidence="3" key="1">
    <citation type="submission" date="2020-01" db="EMBL/GenBank/DDBJ databases">
        <authorList>
            <consortium name="DOE Joint Genome Institute"/>
            <person name="Haridas S."/>
            <person name="Albert R."/>
            <person name="Binder M."/>
            <person name="Bloem J."/>
            <person name="Labutti K."/>
            <person name="Salamov A."/>
            <person name="Andreopoulos B."/>
            <person name="Baker S.E."/>
            <person name="Barry K."/>
            <person name="Bills G."/>
            <person name="Bluhm B.H."/>
            <person name="Cannon C."/>
            <person name="Castanera R."/>
            <person name="Culley D.E."/>
            <person name="Daum C."/>
            <person name="Ezra D."/>
            <person name="Gonzalez J.B."/>
            <person name="Henrissat B."/>
            <person name="Kuo A."/>
            <person name="Liang C."/>
            <person name="Lipzen A."/>
            <person name="Lutzoni F."/>
            <person name="Magnuson J."/>
            <person name="Mondo S."/>
            <person name="Nolan M."/>
            <person name="Ohm R."/>
            <person name="Pangilinan J."/>
            <person name="Park H.-J."/>
            <person name="Ramirez L."/>
            <person name="Alfaro M."/>
            <person name="Sun H."/>
            <person name="Tritt A."/>
            <person name="Yoshinaga Y."/>
            <person name="Zwiers L.-H."/>
            <person name="Turgeon B.G."/>
            <person name="Goodwin S.B."/>
            <person name="Spatafora J.W."/>
            <person name="Crous P.W."/>
            <person name="Grigoriev I.V."/>
        </authorList>
    </citation>
    <scope>NUCLEOTIDE SEQUENCE</scope>
    <source>
        <strain evidence="3">CBS 342.82</strain>
    </source>
</reference>
<gene>
    <name evidence="3" type="ORF">K489DRAFT_399672</name>
</gene>
<dbReference type="AlphaFoldDB" id="A0A6J3MBV9"/>
<feature type="compositionally biased region" description="Polar residues" evidence="1">
    <location>
        <begin position="271"/>
        <end position="286"/>
    </location>
</feature>
<name>A0A6J3MBV9_9PEZI</name>
<dbReference type="GeneID" id="54364770"/>
<sequence length="286" mass="31886">MAMPSSAFTMEREVSVEIMIVLEACPYTKESSGKESAPHDLTGRDWLAYQSAGVNGVGKNSGGVGLKRWEPIIRANYYAPRGKQTWVLQFKGGQVQWKWGLCKSRCCTALTTVDLRRPCLSISPSISQWESQVLVLTQDPNVNPSTDWPCVRARAEMGRFLPRFCSSLPWFLLMHLANSLDVVLQFSDYSRPDPWTHEACGDVNGERVSECHSREQGRHRQSRGNLPSVYIHASTVRLRTTDGQEVTVKDRDGIGKCGQCMVNRPIRRSSYGPSTEVSAAESDNAS</sequence>
<accession>A0A6J3MBV9</accession>
<keyword evidence="2" id="KW-1185">Reference proteome</keyword>
<dbReference type="RefSeq" id="XP_033462526.1">
    <property type="nucleotide sequence ID" value="XM_033606970.1"/>
</dbReference>
<evidence type="ECO:0000313" key="3">
    <source>
        <dbReference type="RefSeq" id="XP_033462526.1"/>
    </source>
</evidence>
<reference evidence="3" key="2">
    <citation type="submission" date="2020-04" db="EMBL/GenBank/DDBJ databases">
        <authorList>
            <consortium name="NCBI Genome Project"/>
        </authorList>
    </citation>
    <scope>NUCLEOTIDE SEQUENCE</scope>
    <source>
        <strain evidence="3">CBS 342.82</strain>
    </source>
</reference>
<proteinExistence type="predicted"/>
<evidence type="ECO:0000313" key="2">
    <source>
        <dbReference type="Proteomes" id="UP000504637"/>
    </source>
</evidence>
<evidence type="ECO:0000256" key="1">
    <source>
        <dbReference type="SAM" id="MobiDB-lite"/>
    </source>
</evidence>
<feature type="region of interest" description="Disordered" evidence="1">
    <location>
        <begin position="266"/>
        <end position="286"/>
    </location>
</feature>
<organism evidence="3">
    <name type="scientific">Dissoconium aciculare CBS 342.82</name>
    <dbReference type="NCBI Taxonomy" id="1314786"/>
    <lineage>
        <taxon>Eukaryota</taxon>
        <taxon>Fungi</taxon>
        <taxon>Dikarya</taxon>
        <taxon>Ascomycota</taxon>
        <taxon>Pezizomycotina</taxon>
        <taxon>Dothideomycetes</taxon>
        <taxon>Dothideomycetidae</taxon>
        <taxon>Mycosphaerellales</taxon>
        <taxon>Dissoconiaceae</taxon>
        <taxon>Dissoconium</taxon>
    </lineage>
</organism>
<dbReference type="Proteomes" id="UP000504637">
    <property type="component" value="Unplaced"/>
</dbReference>
<protein>
    <submittedName>
        <fullName evidence="3">Uncharacterized protein</fullName>
    </submittedName>
</protein>